<sequence>MDKGINIADRTKAFAVRIIKACSFLDEKPGVCRTLSKQLLRSGTSIGANVHESRSAQSDKDFLHKMEIALKEARETEYWLEILIESEVVEKSKFSPLLQEADEIVKILVASIRKIKDRLNGNKFRSRKMVVARDKHSVFTTFTATGNSEVIPPS</sequence>
<organism evidence="1 2">
    <name type="scientific">Komarekiella delphini-convector SJRDD-AB1</name>
    <dbReference type="NCBI Taxonomy" id="2593771"/>
    <lineage>
        <taxon>Bacteria</taxon>
        <taxon>Bacillati</taxon>
        <taxon>Cyanobacteriota</taxon>
        <taxon>Cyanophyceae</taxon>
        <taxon>Nostocales</taxon>
        <taxon>Nostocaceae</taxon>
        <taxon>Komarekiella</taxon>
        <taxon>Komarekiella delphini-convector</taxon>
    </lineage>
</organism>
<comment type="caution">
    <text evidence="1">The sequence shown here is derived from an EMBL/GenBank/DDBJ whole genome shotgun (WGS) entry which is preliminary data.</text>
</comment>
<gene>
    <name evidence="1" type="ORF">FNW02_34820</name>
</gene>
<dbReference type="PANTHER" id="PTHR38471:SF2">
    <property type="entry name" value="FOUR HELIX BUNDLE PROTEIN"/>
    <property type="match status" value="1"/>
</dbReference>
<evidence type="ECO:0000313" key="1">
    <source>
        <dbReference type="EMBL" id="MBD6620790.1"/>
    </source>
</evidence>
<dbReference type="InterPro" id="IPR036583">
    <property type="entry name" value="23S_rRNA_IVS_sf"/>
</dbReference>
<reference evidence="1" key="1">
    <citation type="submission" date="2019-07" db="EMBL/GenBank/DDBJ databases">
        <title>Toxilogical consequences of a new and cryptic species of cyanobacteria (Komarekiella delphini-convector) recovered from the epidermis of a bottlenose dolphin and 1500 ft. in the air.</title>
        <authorList>
            <person name="Brown A.O."/>
            <person name="Dvorak P."/>
            <person name="Villanueva C.D."/>
            <person name="Foss A.J."/>
            <person name="Garvey A.D."/>
            <person name="Gibson Q.A."/>
            <person name="Johansen J.R."/>
            <person name="Casamatta D.A."/>
        </authorList>
    </citation>
    <scope>NUCLEOTIDE SEQUENCE</scope>
    <source>
        <strain evidence="1">SJRDD-AB1</strain>
    </source>
</reference>
<dbReference type="Proteomes" id="UP001165986">
    <property type="component" value="Unassembled WGS sequence"/>
</dbReference>
<name>A0AA40VV39_9NOST</name>
<dbReference type="Pfam" id="PF05635">
    <property type="entry name" value="23S_rRNA_IVP"/>
    <property type="match status" value="1"/>
</dbReference>
<evidence type="ECO:0000313" key="2">
    <source>
        <dbReference type="Proteomes" id="UP001165986"/>
    </source>
</evidence>
<protein>
    <submittedName>
        <fullName evidence="1">Four helix bundle protein</fullName>
    </submittedName>
</protein>
<dbReference type="Gene3D" id="1.20.1440.60">
    <property type="entry name" value="23S rRNA-intervening sequence"/>
    <property type="match status" value="1"/>
</dbReference>
<dbReference type="InterPro" id="IPR012657">
    <property type="entry name" value="23S_rRNA-intervening_sequence"/>
</dbReference>
<dbReference type="PANTHER" id="PTHR38471">
    <property type="entry name" value="FOUR HELIX BUNDLE PROTEIN"/>
    <property type="match status" value="1"/>
</dbReference>
<dbReference type="SUPFAM" id="SSF158446">
    <property type="entry name" value="IVS-encoded protein-like"/>
    <property type="match status" value="1"/>
</dbReference>
<dbReference type="EMBL" id="VJXY01000084">
    <property type="protein sequence ID" value="MBD6620790.1"/>
    <property type="molecule type" value="Genomic_DNA"/>
</dbReference>
<dbReference type="RefSeq" id="WP_191762098.1">
    <property type="nucleotide sequence ID" value="NZ_VJXY01000084.1"/>
</dbReference>
<dbReference type="NCBIfam" id="TIGR02436">
    <property type="entry name" value="four helix bundle protein"/>
    <property type="match status" value="1"/>
</dbReference>
<accession>A0AA40VV39</accession>
<dbReference type="AlphaFoldDB" id="A0AA40VV39"/>
<proteinExistence type="predicted"/>
<keyword evidence="2" id="KW-1185">Reference proteome</keyword>